<keyword evidence="8" id="KW-1185">Reference proteome</keyword>
<keyword evidence="3" id="KW-0479">Metal-binding</keyword>
<dbReference type="EMBL" id="JAGSOY010000026">
    <property type="protein sequence ID" value="MBU2711863.1"/>
    <property type="molecule type" value="Genomic_DNA"/>
</dbReference>
<dbReference type="RefSeq" id="WP_215820017.1">
    <property type="nucleotide sequence ID" value="NZ_JAGSOY010000026.1"/>
</dbReference>
<dbReference type="PANTHER" id="PTHR11228:SF7">
    <property type="entry name" value="PQQA PEPTIDE CYCLASE"/>
    <property type="match status" value="1"/>
</dbReference>
<comment type="caution">
    <text evidence="7">The sequence shown here is derived from an EMBL/GenBank/DDBJ whole genome shotgun (WGS) entry which is preliminary data.</text>
</comment>
<keyword evidence="5" id="KW-0411">Iron-sulfur</keyword>
<dbReference type="Pfam" id="PF04055">
    <property type="entry name" value="Radical_SAM"/>
    <property type="match status" value="1"/>
</dbReference>
<evidence type="ECO:0000313" key="8">
    <source>
        <dbReference type="Proteomes" id="UP000690515"/>
    </source>
</evidence>
<dbReference type="Proteomes" id="UP000690515">
    <property type="component" value="Unassembled WGS sequence"/>
</dbReference>
<dbReference type="CDD" id="cd01335">
    <property type="entry name" value="Radical_SAM"/>
    <property type="match status" value="1"/>
</dbReference>
<keyword evidence="2" id="KW-0949">S-adenosyl-L-methionine</keyword>
<evidence type="ECO:0000259" key="6">
    <source>
        <dbReference type="PROSITE" id="PS51918"/>
    </source>
</evidence>
<dbReference type="PROSITE" id="PS51918">
    <property type="entry name" value="RADICAL_SAM"/>
    <property type="match status" value="1"/>
</dbReference>
<dbReference type="Gene3D" id="3.20.20.70">
    <property type="entry name" value="Aldolase class I"/>
    <property type="match status" value="1"/>
</dbReference>
<evidence type="ECO:0000256" key="3">
    <source>
        <dbReference type="ARBA" id="ARBA00022723"/>
    </source>
</evidence>
<dbReference type="InterPro" id="IPR013785">
    <property type="entry name" value="Aldolase_TIM"/>
</dbReference>
<comment type="cofactor">
    <cofactor evidence="1">
        <name>[4Fe-4S] cluster</name>
        <dbReference type="ChEBI" id="CHEBI:49883"/>
    </cofactor>
</comment>
<evidence type="ECO:0000256" key="2">
    <source>
        <dbReference type="ARBA" id="ARBA00022691"/>
    </source>
</evidence>
<evidence type="ECO:0000313" key="7">
    <source>
        <dbReference type="EMBL" id="MBU2711863.1"/>
    </source>
</evidence>
<sequence length="309" mass="35143">MQLIPVKQTHSVNWLITPDGQPRGYIAPHTLQELWFHTGTACNLRCPFCLEGSKPGDNRLELMKLEDIQPWIHEALCLGVQQFSFTGGEPFIAKDMVKILEYASQYRPCLVLTNGTAPLLQRLPQLKPLISSPYSIRFRISIDYPDAVQHDKDRGAGSFLMALKALYELHQIGFPVSVARQQPREENSEDVTNQYRMLLDNIGLPHSTPIIPFPDFAPPFTHSKTPQITEYCMRTYHSPTSRQQFMCAFSKMVVKIRGRLRVYACTLVDDDPDYDLGANLHESMHQQIRLGHHRCYSCFAFGASCSEGT</sequence>
<dbReference type="SFLD" id="SFLDG01067">
    <property type="entry name" value="SPASM/twitch_domain_containing"/>
    <property type="match status" value="1"/>
</dbReference>
<evidence type="ECO:0000256" key="4">
    <source>
        <dbReference type="ARBA" id="ARBA00023004"/>
    </source>
</evidence>
<keyword evidence="4" id="KW-0408">Iron</keyword>
<dbReference type="InterPro" id="IPR007197">
    <property type="entry name" value="rSAM"/>
</dbReference>
<accession>A0ABS5ZCS0</accession>
<protein>
    <submittedName>
        <fullName evidence="7">Radical SAM protein</fullName>
    </submittedName>
</protein>
<dbReference type="SUPFAM" id="SSF102114">
    <property type="entry name" value="Radical SAM enzymes"/>
    <property type="match status" value="1"/>
</dbReference>
<organism evidence="7 8">
    <name type="scientific">Zooshikella harenae</name>
    <dbReference type="NCBI Taxonomy" id="2827238"/>
    <lineage>
        <taxon>Bacteria</taxon>
        <taxon>Pseudomonadati</taxon>
        <taxon>Pseudomonadota</taxon>
        <taxon>Gammaproteobacteria</taxon>
        <taxon>Oceanospirillales</taxon>
        <taxon>Zooshikellaceae</taxon>
        <taxon>Zooshikella</taxon>
    </lineage>
</organism>
<proteinExistence type="predicted"/>
<name>A0ABS5ZCS0_9GAMM</name>
<dbReference type="InterPro" id="IPR058240">
    <property type="entry name" value="rSAM_sf"/>
</dbReference>
<reference evidence="7 8" key="1">
    <citation type="submission" date="2021-04" db="EMBL/GenBank/DDBJ databases">
        <authorList>
            <person name="Pira H."/>
            <person name="Risdian C."/>
            <person name="Wink J."/>
        </authorList>
    </citation>
    <scope>NUCLEOTIDE SEQUENCE [LARGE SCALE GENOMIC DNA]</scope>
    <source>
        <strain evidence="7 8">WH53</strain>
    </source>
</reference>
<feature type="domain" description="Radical SAM core" evidence="6">
    <location>
        <begin position="26"/>
        <end position="248"/>
    </location>
</feature>
<gene>
    <name evidence="7" type="ORF">KCG35_12405</name>
</gene>
<evidence type="ECO:0000256" key="1">
    <source>
        <dbReference type="ARBA" id="ARBA00001966"/>
    </source>
</evidence>
<dbReference type="SFLD" id="SFLDS00029">
    <property type="entry name" value="Radical_SAM"/>
    <property type="match status" value="1"/>
</dbReference>
<dbReference type="InterPro" id="IPR050377">
    <property type="entry name" value="Radical_SAM_PqqE_MftC-like"/>
</dbReference>
<evidence type="ECO:0000256" key="5">
    <source>
        <dbReference type="ARBA" id="ARBA00023014"/>
    </source>
</evidence>
<dbReference type="PANTHER" id="PTHR11228">
    <property type="entry name" value="RADICAL SAM DOMAIN PROTEIN"/>
    <property type="match status" value="1"/>
</dbReference>